<dbReference type="CDD" id="cd07153">
    <property type="entry name" value="Fur_like"/>
    <property type="match status" value="1"/>
</dbReference>
<dbReference type="PANTHER" id="PTHR33202">
    <property type="entry name" value="ZINC UPTAKE REGULATION PROTEIN"/>
    <property type="match status" value="1"/>
</dbReference>
<dbReference type="InterPro" id="IPR002481">
    <property type="entry name" value="FUR"/>
</dbReference>
<keyword evidence="2" id="KW-1185">Reference proteome</keyword>
<proteinExistence type="predicted"/>
<dbReference type="Pfam" id="PF01475">
    <property type="entry name" value="FUR"/>
    <property type="match status" value="1"/>
</dbReference>
<dbReference type="RefSeq" id="WP_216469328.1">
    <property type="nucleotide sequence ID" value="NZ_JAHLQI010000002.1"/>
</dbReference>
<organism evidence="1 2">
    <name type="scientific">Butyricicoccus intestinisimiae</name>
    <dbReference type="NCBI Taxonomy" id="2841509"/>
    <lineage>
        <taxon>Bacteria</taxon>
        <taxon>Bacillati</taxon>
        <taxon>Bacillota</taxon>
        <taxon>Clostridia</taxon>
        <taxon>Eubacteriales</taxon>
        <taxon>Butyricicoccaceae</taxon>
        <taxon>Butyricicoccus</taxon>
    </lineage>
</organism>
<comment type="caution">
    <text evidence="1">The sequence shown here is derived from an EMBL/GenBank/DDBJ whole genome shotgun (WGS) entry which is preliminary data.</text>
</comment>
<protein>
    <submittedName>
        <fullName evidence="1">Transcriptional repressor</fullName>
    </submittedName>
</protein>
<gene>
    <name evidence="1" type="ORF">KQI75_03370</name>
</gene>
<name>A0ABS6EPQ5_9FIRM</name>
<sequence length="135" mass="15436">MKYSRQRELVREAVEKSSIHPTADEVYQEVRKREPTISLATVYRNLNQLSENHLIRRVVVPGDSDHFDHTLKEHEHMICTQCGCVVDIWPQVSLQALFSGMEGAHITGYDLTLYGICDDCARKRGEAELQDTAHV</sequence>
<dbReference type="EMBL" id="JAHLQI010000002">
    <property type="protein sequence ID" value="MBU5489675.1"/>
    <property type="molecule type" value="Genomic_DNA"/>
</dbReference>
<reference evidence="1 2" key="1">
    <citation type="submission" date="2021-06" db="EMBL/GenBank/DDBJ databases">
        <authorList>
            <person name="Sun Q."/>
            <person name="Li D."/>
        </authorList>
    </citation>
    <scope>NUCLEOTIDE SEQUENCE [LARGE SCALE GENOMIC DNA]</scope>
    <source>
        <strain evidence="1 2">MSJd-7</strain>
    </source>
</reference>
<dbReference type="Proteomes" id="UP000783588">
    <property type="component" value="Unassembled WGS sequence"/>
</dbReference>
<evidence type="ECO:0000313" key="1">
    <source>
        <dbReference type="EMBL" id="MBU5489675.1"/>
    </source>
</evidence>
<evidence type="ECO:0000313" key="2">
    <source>
        <dbReference type="Proteomes" id="UP000783588"/>
    </source>
</evidence>
<dbReference type="PANTHER" id="PTHR33202:SF7">
    <property type="entry name" value="FERRIC UPTAKE REGULATION PROTEIN"/>
    <property type="match status" value="1"/>
</dbReference>
<accession>A0ABS6EPQ5</accession>